<dbReference type="InterPro" id="IPR011989">
    <property type="entry name" value="ARM-like"/>
</dbReference>
<dbReference type="Pfam" id="PF19282">
    <property type="entry name" value="Exportin-T"/>
    <property type="match status" value="1"/>
</dbReference>
<comment type="similarity">
    <text evidence="2 9">Belongs to the exportin family.</text>
</comment>
<dbReference type="STRING" id="56484.A0A1Y2F994"/>
<dbReference type="GO" id="GO:0016363">
    <property type="term" value="C:nuclear matrix"/>
    <property type="evidence" value="ECO:0007669"/>
    <property type="project" value="TreeGrafter"/>
</dbReference>
<comment type="function">
    <text evidence="9">tRNA nucleus export receptor which facilitates tRNA translocation across the nuclear pore complex.</text>
</comment>
<dbReference type="InterPro" id="IPR013598">
    <property type="entry name" value="Exportin-1/Importin-b-like"/>
</dbReference>
<dbReference type="Pfam" id="PF08389">
    <property type="entry name" value="Xpo1"/>
    <property type="match status" value="1"/>
</dbReference>
<sequence>MEDDLERAVEIALSQTSDSHVRGQAMAFCEQVKAANNGWQTCLQLFMQGSKRRSDNARFFALQVIDDALRYRAMELGEGTLNQMRLALSKWIAEAVGETGSPDPPFLRNKLAEIYALLFVHLYPTTWTTFFKECTVLMFGSEQVQSTSNARAVDFFFRVCVAIDSEIADVLIVRSQEEAARSVLIKDEIRDRDMTKLPPIWFALFAQYQESDKGIVTLGLKVVAAWVSWMDISLIVNEPFMTFLFGLLRDASLRNPACEALVGIVSKKMNVNDKLQLISMLNLPNVMNSLESDMENDPDFAENVAKLTNVQCVELSRALSQNKLPAETANVTSMMIFSLVPTVLRFLANEYDEISAAVFPAVNDIITMMRKVGVKDTEPRRILTSLLQAVVLKMKYDESSEWGDEQDAVEDAEFLELRSKLRTFQDMILAFDYELYLTTVNDLVMSTFNNPQEQDWRQLELAMYELYLFGETLRTGTKDPAVREVAAAQLDRMLMRMMQADVSIYPHASIQDHFFEIVVRYSNFFDNRPNELMQALGAFIDTRGLHNKTASVQYRCWYLFSRFIKALGAKLGDVGRQVLEAMQDLLVIELPEDSNDSDSDLGLSKTGPFEHRLNLFEAVGSLVANKSVAESEQAQLGLAVLEPLFNNIEACVSKAVPGDAAVLFLQRNIMAIGNFAAGFPSDTRGVCKPAACWHPLFEKATGYIMAAFDAQLGSAPVRDATRFAFARLVNLQEQRMAVELPRLIAGMVESSDTTQLAEFMPFLGQLVFKLRPSVFPVLDEALSPLLNKLFTLLNVSVQGTDDAVELMELRKAYLGFVNSIFTNGLESIFISEKNQPAFDAFLNSIIHYASDTSDPSTQKVAFGVLAQMVRAWCLFTLPPEPVRPGQRDPAGNGESKVSAEQVRTPLPGFEDYVKNTLVPLCFEVPSKSSFDLRDAQSSQVLGEIAALIKQIARQLGTDVILQSLVQAGVPQQAADELGTAMKELEPKRFKTLFRQFMIQMTSS</sequence>
<dbReference type="InterPro" id="IPR040017">
    <property type="entry name" value="XPOT"/>
</dbReference>
<evidence type="ECO:0000259" key="10">
    <source>
        <dbReference type="Pfam" id="PF08389"/>
    </source>
</evidence>
<dbReference type="RefSeq" id="XP_040723836.1">
    <property type="nucleotide sequence ID" value="XM_040870630.1"/>
</dbReference>
<dbReference type="InterPro" id="IPR016024">
    <property type="entry name" value="ARM-type_fold"/>
</dbReference>
<comment type="subcellular location">
    <subcellularLocation>
        <location evidence="1 9">Cytoplasm</location>
    </subcellularLocation>
    <subcellularLocation>
        <location evidence="9">Nucleus</location>
    </subcellularLocation>
    <text evidence="9">Shuttles between the nucleus and the cytoplasm.</text>
</comment>
<dbReference type="GO" id="GO:0031267">
    <property type="term" value="F:small GTPase binding"/>
    <property type="evidence" value="ECO:0007669"/>
    <property type="project" value="InterPro"/>
</dbReference>
<feature type="domain" description="Exportin-1/Importin-beta-like" evidence="10">
    <location>
        <begin position="104"/>
        <end position="261"/>
    </location>
</feature>
<feature type="domain" description="Exportin-T C-terminal" evidence="11">
    <location>
        <begin position="327"/>
        <end position="1000"/>
    </location>
</feature>
<dbReference type="PANTHER" id="PTHR15952">
    <property type="entry name" value="EXPORTIN-T/LOS1"/>
    <property type="match status" value="1"/>
</dbReference>
<dbReference type="Gene3D" id="1.25.10.10">
    <property type="entry name" value="Leucine-rich Repeat Variant"/>
    <property type="match status" value="1"/>
</dbReference>
<accession>A0A1Y2F994</accession>
<proteinExistence type="inferred from homology"/>
<dbReference type="Proteomes" id="UP000193685">
    <property type="component" value="Unassembled WGS sequence"/>
</dbReference>
<dbReference type="GO" id="GO:0005737">
    <property type="term" value="C:cytoplasm"/>
    <property type="evidence" value="ECO:0007669"/>
    <property type="project" value="UniProtKB-SubCell"/>
</dbReference>
<dbReference type="GO" id="GO:0005643">
    <property type="term" value="C:nuclear pore"/>
    <property type="evidence" value="ECO:0007669"/>
    <property type="project" value="TreeGrafter"/>
</dbReference>
<evidence type="ECO:0000256" key="2">
    <source>
        <dbReference type="ARBA" id="ARBA00009466"/>
    </source>
</evidence>
<evidence type="ECO:0000256" key="7">
    <source>
        <dbReference type="ARBA" id="ARBA00022884"/>
    </source>
</evidence>
<evidence type="ECO:0000256" key="3">
    <source>
        <dbReference type="ARBA" id="ARBA00018928"/>
    </source>
</evidence>
<evidence type="ECO:0000256" key="6">
    <source>
        <dbReference type="ARBA" id="ARBA00022555"/>
    </source>
</evidence>
<dbReference type="PANTHER" id="PTHR15952:SF11">
    <property type="entry name" value="EXPORTIN-T"/>
    <property type="match status" value="1"/>
</dbReference>
<gene>
    <name evidence="12" type="ORF">BCR37DRAFT_388480</name>
</gene>
<evidence type="ECO:0000256" key="4">
    <source>
        <dbReference type="ARBA" id="ARBA00022448"/>
    </source>
</evidence>
<dbReference type="OMA" id="HEMFLFG"/>
<keyword evidence="5 9" id="KW-0963">Cytoplasm</keyword>
<organism evidence="12 13">
    <name type="scientific">Protomyces lactucae-debilis</name>
    <dbReference type="NCBI Taxonomy" id="2754530"/>
    <lineage>
        <taxon>Eukaryota</taxon>
        <taxon>Fungi</taxon>
        <taxon>Dikarya</taxon>
        <taxon>Ascomycota</taxon>
        <taxon>Taphrinomycotina</taxon>
        <taxon>Taphrinomycetes</taxon>
        <taxon>Taphrinales</taxon>
        <taxon>Protomycetaceae</taxon>
        <taxon>Protomyces</taxon>
    </lineage>
</organism>
<keyword evidence="7 9" id="KW-0694">RNA-binding</keyword>
<keyword evidence="8 9" id="KW-0539">Nucleus</keyword>
<dbReference type="GO" id="GO:0071528">
    <property type="term" value="P:tRNA re-export from nucleus"/>
    <property type="evidence" value="ECO:0007669"/>
    <property type="project" value="UniProtKB-UniRule"/>
</dbReference>
<evidence type="ECO:0000256" key="5">
    <source>
        <dbReference type="ARBA" id="ARBA00022490"/>
    </source>
</evidence>
<keyword evidence="13" id="KW-1185">Reference proteome</keyword>
<comment type="caution">
    <text evidence="12">The sequence shown here is derived from an EMBL/GenBank/DDBJ whole genome shotgun (WGS) entry which is preliminary data.</text>
</comment>
<evidence type="ECO:0000313" key="13">
    <source>
        <dbReference type="Proteomes" id="UP000193685"/>
    </source>
</evidence>
<dbReference type="GO" id="GO:0000049">
    <property type="term" value="F:tRNA binding"/>
    <property type="evidence" value="ECO:0007669"/>
    <property type="project" value="UniProtKB-UniRule"/>
</dbReference>
<reference evidence="12 13" key="1">
    <citation type="submission" date="2016-07" db="EMBL/GenBank/DDBJ databases">
        <title>Pervasive Adenine N6-methylation of Active Genes in Fungi.</title>
        <authorList>
            <consortium name="DOE Joint Genome Institute"/>
            <person name="Mondo S.J."/>
            <person name="Dannebaum R.O."/>
            <person name="Kuo R.C."/>
            <person name="Labutti K."/>
            <person name="Haridas S."/>
            <person name="Kuo A."/>
            <person name="Salamov A."/>
            <person name="Ahrendt S.R."/>
            <person name="Lipzen A."/>
            <person name="Sullivan W."/>
            <person name="Andreopoulos W.B."/>
            <person name="Clum A."/>
            <person name="Lindquist E."/>
            <person name="Daum C."/>
            <person name="Ramamoorthy G.K."/>
            <person name="Gryganskyi A."/>
            <person name="Culley D."/>
            <person name="Magnuson J.K."/>
            <person name="James T.Y."/>
            <person name="O'Malley M.A."/>
            <person name="Stajich J.E."/>
            <person name="Spatafora J.W."/>
            <person name="Visel A."/>
            <person name="Grigoriev I.V."/>
        </authorList>
    </citation>
    <scope>NUCLEOTIDE SEQUENCE [LARGE SCALE GENOMIC DNA]</scope>
    <source>
        <strain evidence="12 13">12-1054</strain>
    </source>
</reference>
<dbReference type="AlphaFoldDB" id="A0A1Y2F994"/>
<keyword evidence="4 9" id="KW-0813">Transport</keyword>
<evidence type="ECO:0000256" key="1">
    <source>
        <dbReference type="ARBA" id="ARBA00004496"/>
    </source>
</evidence>
<dbReference type="GeneID" id="63787229"/>
<evidence type="ECO:0000256" key="8">
    <source>
        <dbReference type="ARBA" id="ARBA00023242"/>
    </source>
</evidence>
<evidence type="ECO:0000259" key="11">
    <source>
        <dbReference type="Pfam" id="PF19282"/>
    </source>
</evidence>
<dbReference type="EMBL" id="MCFI01000015">
    <property type="protein sequence ID" value="ORY79465.1"/>
    <property type="molecule type" value="Genomic_DNA"/>
</dbReference>
<dbReference type="SUPFAM" id="SSF48371">
    <property type="entry name" value="ARM repeat"/>
    <property type="match status" value="1"/>
</dbReference>
<evidence type="ECO:0000256" key="9">
    <source>
        <dbReference type="RuleBase" id="RU366037"/>
    </source>
</evidence>
<keyword evidence="6 9" id="KW-0820">tRNA-binding</keyword>
<dbReference type="InterPro" id="IPR045546">
    <property type="entry name" value="Exportin-T_C"/>
</dbReference>
<protein>
    <recommendedName>
        <fullName evidence="3 9">Exportin-T</fullName>
    </recommendedName>
    <alternativeName>
        <fullName evidence="9">Exportin(tRNA)</fullName>
    </alternativeName>
    <alternativeName>
        <fullName evidence="9">tRNA exportin</fullName>
    </alternativeName>
</protein>
<dbReference type="OrthoDB" id="26399at2759"/>
<evidence type="ECO:0000313" key="12">
    <source>
        <dbReference type="EMBL" id="ORY79465.1"/>
    </source>
</evidence>
<name>A0A1Y2F994_PROLT</name>